<evidence type="ECO:0000256" key="4">
    <source>
        <dbReference type="ARBA" id="ARBA00022989"/>
    </source>
</evidence>
<dbReference type="PANTHER" id="PTHR12778:SF10">
    <property type="entry name" value="MAJOR FACILITATOR SUPERFAMILY DOMAIN-CONTAINING PROTEIN 3"/>
    <property type="match status" value="1"/>
</dbReference>
<evidence type="ECO:0000313" key="9">
    <source>
        <dbReference type="Proteomes" id="UP000031631"/>
    </source>
</evidence>
<feature type="transmembrane region" description="Helical" evidence="6">
    <location>
        <begin position="55"/>
        <end position="73"/>
    </location>
</feature>
<gene>
    <name evidence="8" type="ORF">TBH_C2611</name>
</gene>
<dbReference type="EMBL" id="AP012273">
    <property type="protein sequence ID" value="BAO45517.1"/>
    <property type="molecule type" value="Genomic_DNA"/>
</dbReference>
<sequence>MSPAGKQHGWTESFLVYRNPKVVSMLFLGFSAGLPILLVFGTLSAWLRVEGVDKTTIGFVSWVALAYGLKFFWSPLIDRAPVPVLTKALGQRRGWMLLAQIGVIYGLVSMASSDPVGHLQATVLFALITAFSSATQDISIDAWRIEAIEEDYQGAMAGAYQLGYRLGMIVAGGGAFSLAYYYSWPVAYLFMAAFMLIGPVMVMIIAEPDHPQPSGAAAYRGLPVLVRLKHWFIGAVLDPFREFFVRQGLFAVVILGFIMVYRISDITLGVMANPFYIDMGYTELEIGLVTKTVGPFVTIAGALVGGVLVMRYGKMRMLLLGAVLVVLTNLLFAWLATQEARLLWLILVVGADNLAAGIATTTFVAYLSSLTNKAYTATQYALFSSIMLLLAKFVAGFSGLVVDGTSYPFFFVYAAALGIPSVLLILVLMKREQRLLQEAEV</sequence>
<feature type="transmembrane region" description="Helical" evidence="6">
    <location>
        <begin position="162"/>
        <end position="182"/>
    </location>
</feature>
<name>A0A7U6JJB1_9GAMM</name>
<feature type="transmembrane region" description="Helical" evidence="6">
    <location>
        <begin position="342"/>
        <end position="368"/>
    </location>
</feature>
<keyword evidence="2" id="KW-0813">Transport</keyword>
<dbReference type="SUPFAM" id="SSF103473">
    <property type="entry name" value="MFS general substrate transporter"/>
    <property type="match status" value="1"/>
</dbReference>
<feature type="transmembrane region" description="Helical" evidence="6">
    <location>
        <begin position="292"/>
        <end position="310"/>
    </location>
</feature>
<dbReference type="GO" id="GO:0022857">
    <property type="term" value="F:transmembrane transporter activity"/>
    <property type="evidence" value="ECO:0007669"/>
    <property type="project" value="InterPro"/>
</dbReference>
<keyword evidence="5 6" id="KW-0472">Membrane</keyword>
<feature type="transmembrane region" description="Helical" evidence="6">
    <location>
        <begin position="25"/>
        <end position="49"/>
    </location>
</feature>
<evidence type="ECO:0000256" key="5">
    <source>
        <dbReference type="ARBA" id="ARBA00023136"/>
    </source>
</evidence>
<feature type="transmembrane region" description="Helical" evidence="6">
    <location>
        <begin position="117"/>
        <end position="134"/>
    </location>
</feature>
<evidence type="ECO:0000256" key="6">
    <source>
        <dbReference type="SAM" id="Phobius"/>
    </source>
</evidence>
<keyword evidence="4 6" id="KW-1133">Transmembrane helix</keyword>
<protein>
    <submittedName>
        <fullName evidence="8">MFS transporter PAT family beta-lactamase induction signal transducer AmpG</fullName>
    </submittedName>
</protein>
<dbReference type="GO" id="GO:0016020">
    <property type="term" value="C:membrane"/>
    <property type="evidence" value="ECO:0007669"/>
    <property type="project" value="UniProtKB-SubCell"/>
</dbReference>
<dbReference type="InterPro" id="IPR004752">
    <property type="entry name" value="AmpG_permease/AT-1"/>
</dbReference>
<dbReference type="InterPro" id="IPR011701">
    <property type="entry name" value="MFS"/>
</dbReference>
<evidence type="ECO:0000259" key="7">
    <source>
        <dbReference type="PROSITE" id="PS50850"/>
    </source>
</evidence>
<keyword evidence="9" id="KW-1185">Reference proteome</keyword>
<evidence type="ECO:0000256" key="3">
    <source>
        <dbReference type="ARBA" id="ARBA00022692"/>
    </source>
</evidence>
<accession>A0A7U6JJB1</accession>
<dbReference type="PROSITE" id="PS50850">
    <property type="entry name" value="MFS"/>
    <property type="match status" value="1"/>
</dbReference>
<feature type="transmembrane region" description="Helical" evidence="6">
    <location>
        <begin position="380"/>
        <end position="401"/>
    </location>
</feature>
<feature type="transmembrane region" description="Helical" evidence="6">
    <location>
        <begin position="94"/>
        <end position="111"/>
    </location>
</feature>
<feature type="transmembrane region" description="Helical" evidence="6">
    <location>
        <begin position="317"/>
        <end position="336"/>
    </location>
</feature>
<evidence type="ECO:0000256" key="2">
    <source>
        <dbReference type="ARBA" id="ARBA00022448"/>
    </source>
</evidence>
<dbReference type="Pfam" id="PF07690">
    <property type="entry name" value="MFS_1"/>
    <property type="match status" value="1"/>
</dbReference>
<dbReference type="KEGG" id="tbn:TBH_C2611"/>
<feature type="transmembrane region" description="Helical" evidence="6">
    <location>
        <begin position="407"/>
        <end position="428"/>
    </location>
</feature>
<dbReference type="Proteomes" id="UP000031631">
    <property type="component" value="Chromosome"/>
</dbReference>
<comment type="subcellular location">
    <subcellularLocation>
        <location evidence="1">Membrane</location>
        <topology evidence="1">Multi-pass membrane protein</topology>
    </subcellularLocation>
</comment>
<dbReference type="InterPro" id="IPR020846">
    <property type="entry name" value="MFS_dom"/>
</dbReference>
<feature type="transmembrane region" description="Helical" evidence="6">
    <location>
        <begin position="188"/>
        <end position="206"/>
    </location>
</feature>
<evidence type="ECO:0000256" key="1">
    <source>
        <dbReference type="ARBA" id="ARBA00004141"/>
    </source>
</evidence>
<dbReference type="Gene3D" id="1.20.1250.20">
    <property type="entry name" value="MFS general substrate transporter like domains"/>
    <property type="match status" value="2"/>
</dbReference>
<reference evidence="8 9" key="1">
    <citation type="journal article" date="2014" name="PLoS ONE">
        <title>Physiological and genomic features of a novel sulfur-oxidizing gammaproteobacterium belonging to a previously uncultivated symbiotic lineage isolated from a hydrothermal vent.</title>
        <authorList>
            <person name="Nunoura T."/>
            <person name="Takaki Y."/>
            <person name="Kazama H."/>
            <person name="Kakuta J."/>
            <person name="Shimamura S."/>
            <person name="Makita H."/>
            <person name="Hirai M."/>
            <person name="Miyazaki M."/>
            <person name="Takai K."/>
        </authorList>
    </citation>
    <scope>NUCLEOTIDE SEQUENCE [LARGE SCALE GENOMIC DNA]</scope>
    <source>
        <strain evidence="8 9">Hiromi1</strain>
    </source>
</reference>
<dbReference type="InterPro" id="IPR036259">
    <property type="entry name" value="MFS_trans_sf"/>
</dbReference>
<feature type="transmembrane region" description="Helical" evidence="6">
    <location>
        <begin position="249"/>
        <end position="272"/>
    </location>
</feature>
<keyword evidence="3 6" id="KW-0812">Transmembrane</keyword>
<dbReference type="RefSeq" id="WP_041069253.1">
    <property type="nucleotide sequence ID" value="NZ_AP012273.1"/>
</dbReference>
<proteinExistence type="predicted"/>
<dbReference type="NCBIfam" id="TIGR00901">
    <property type="entry name" value="2A0125"/>
    <property type="match status" value="1"/>
</dbReference>
<dbReference type="PANTHER" id="PTHR12778">
    <property type="entry name" value="SOLUTE CARRIER FAMILY 33 ACETYL-COA TRANSPORTER -RELATED"/>
    <property type="match status" value="1"/>
</dbReference>
<evidence type="ECO:0000313" key="8">
    <source>
        <dbReference type="EMBL" id="BAO45517.1"/>
    </source>
</evidence>
<feature type="domain" description="Major facilitator superfamily (MFS) profile" evidence="7">
    <location>
        <begin position="21"/>
        <end position="433"/>
    </location>
</feature>
<dbReference type="AlphaFoldDB" id="A0A7U6JJB1"/>
<organism evidence="8 9">
    <name type="scientific">Thiolapillus brandeum</name>
    <dbReference type="NCBI Taxonomy" id="1076588"/>
    <lineage>
        <taxon>Bacteria</taxon>
        <taxon>Pseudomonadati</taxon>
        <taxon>Pseudomonadota</taxon>
        <taxon>Gammaproteobacteria</taxon>
        <taxon>Chromatiales</taxon>
        <taxon>Sedimenticolaceae</taxon>
        <taxon>Thiolapillus</taxon>
    </lineage>
</organism>